<gene>
    <name evidence="1" type="ORF">FC32_GL000205</name>
</gene>
<dbReference type="OrthoDB" id="503948at2"/>
<name>A0A0R1TVC6_9LACO</name>
<dbReference type="Pfam" id="PF06028">
    <property type="entry name" value="DUF915"/>
    <property type="match status" value="1"/>
</dbReference>
<dbReference type="RefSeq" id="WP_025088035.1">
    <property type="nucleotide sequence ID" value="NZ_AZFT01000043.1"/>
</dbReference>
<proteinExistence type="predicted"/>
<dbReference type="Gene3D" id="3.40.50.1820">
    <property type="entry name" value="alpha/beta hydrolase"/>
    <property type="match status" value="1"/>
</dbReference>
<dbReference type="eggNOG" id="COG4814">
    <property type="taxonomic scope" value="Bacteria"/>
</dbReference>
<dbReference type="Proteomes" id="UP000051324">
    <property type="component" value="Unassembled WGS sequence"/>
</dbReference>
<dbReference type="PATRIC" id="fig|1423724.4.peg.215"/>
<dbReference type="AlphaFoldDB" id="A0A0R1TVC6"/>
<dbReference type="SUPFAM" id="SSF53474">
    <property type="entry name" value="alpha/beta-Hydrolases"/>
    <property type="match status" value="1"/>
</dbReference>
<dbReference type="InterPro" id="IPR010315">
    <property type="entry name" value="DUF915_hydro-like"/>
</dbReference>
<keyword evidence="2" id="KW-1185">Reference proteome</keyword>
<organism evidence="1 2">
    <name type="scientific">Ligilactobacillus apodemi DSM 16634 = JCM 16172</name>
    <dbReference type="NCBI Taxonomy" id="1423724"/>
    <lineage>
        <taxon>Bacteria</taxon>
        <taxon>Bacillati</taxon>
        <taxon>Bacillota</taxon>
        <taxon>Bacilli</taxon>
        <taxon>Lactobacillales</taxon>
        <taxon>Lactobacillaceae</taxon>
        <taxon>Ligilactobacillus</taxon>
    </lineage>
</organism>
<protein>
    <recommendedName>
        <fullName evidence="3">Alpha/beta hydrolase</fullName>
    </recommendedName>
</protein>
<reference evidence="1 2" key="1">
    <citation type="journal article" date="2015" name="Genome Announc.">
        <title>Expanding the biotechnology potential of lactobacilli through comparative genomics of 213 strains and associated genera.</title>
        <authorList>
            <person name="Sun Z."/>
            <person name="Harris H.M."/>
            <person name="McCann A."/>
            <person name="Guo C."/>
            <person name="Argimon S."/>
            <person name="Zhang W."/>
            <person name="Yang X."/>
            <person name="Jeffery I.B."/>
            <person name="Cooney J.C."/>
            <person name="Kagawa T.F."/>
            <person name="Liu W."/>
            <person name="Song Y."/>
            <person name="Salvetti E."/>
            <person name="Wrobel A."/>
            <person name="Rasinkangas P."/>
            <person name="Parkhill J."/>
            <person name="Rea M.C."/>
            <person name="O'Sullivan O."/>
            <person name="Ritari J."/>
            <person name="Douillard F.P."/>
            <person name="Paul Ross R."/>
            <person name="Yang R."/>
            <person name="Briner A.E."/>
            <person name="Felis G.E."/>
            <person name="de Vos W.M."/>
            <person name="Barrangou R."/>
            <person name="Klaenhammer T.R."/>
            <person name="Caufield P.W."/>
            <person name="Cui Y."/>
            <person name="Zhang H."/>
            <person name="O'Toole P.W."/>
        </authorList>
    </citation>
    <scope>NUCLEOTIDE SEQUENCE [LARGE SCALE GENOMIC DNA]</scope>
    <source>
        <strain evidence="1 2">DSM 16634</strain>
    </source>
</reference>
<accession>A0A0R1TVC6</accession>
<dbReference type="STRING" id="1423724.FC32_GL000205"/>
<evidence type="ECO:0000313" key="1">
    <source>
        <dbReference type="EMBL" id="KRL85159.1"/>
    </source>
</evidence>
<evidence type="ECO:0000313" key="2">
    <source>
        <dbReference type="Proteomes" id="UP000051324"/>
    </source>
</evidence>
<comment type="caution">
    <text evidence="1">The sequence shown here is derived from an EMBL/GenBank/DDBJ whole genome shotgun (WGS) entry which is preliminary data.</text>
</comment>
<sequence length="287" mass="31763">MLKKINLGLLTTGGIIGALAWHKLAQPSAKNNELTIKNQVPTVFIHGYAGTRLSAGLMIKRFESYGWGQKSAVITIKADGTLAIRGDPAVPGALIQVLFDSNRMSVMHQTNWLWRLMNCLKNHHSIEHVNVIAHSMGGVSVLNYLSKYGSSNQVSHVDKVVTLGVPFNDQEVGRDGKEIEYRPLTKYGPLDMTPLFKNIKRHRYFISPETAFLNIAGDLKNGTASDGSVSVDSALSLRYLLGTQTYYELVVTAKHASHSMLHENKEVDRAIGLFLFGKQAKRAFEKN</sequence>
<evidence type="ECO:0008006" key="3">
    <source>
        <dbReference type="Google" id="ProtNLM"/>
    </source>
</evidence>
<dbReference type="EMBL" id="AZFT01000043">
    <property type="protein sequence ID" value="KRL85159.1"/>
    <property type="molecule type" value="Genomic_DNA"/>
</dbReference>
<dbReference type="InterPro" id="IPR029058">
    <property type="entry name" value="AB_hydrolase_fold"/>
</dbReference>